<dbReference type="InterPro" id="IPR009071">
    <property type="entry name" value="HMG_box_dom"/>
</dbReference>
<evidence type="ECO:0000259" key="4">
    <source>
        <dbReference type="PROSITE" id="PS50118"/>
    </source>
</evidence>
<evidence type="ECO:0000256" key="2">
    <source>
        <dbReference type="PROSITE-ProRule" id="PRU00267"/>
    </source>
</evidence>
<organism evidence="5 6">
    <name type="scientific">Aspergillus cristatus</name>
    <name type="common">Chinese Fuzhuan brick tea-fermentation fungus</name>
    <name type="synonym">Eurotium cristatum</name>
    <dbReference type="NCBI Taxonomy" id="573508"/>
    <lineage>
        <taxon>Eukaryota</taxon>
        <taxon>Fungi</taxon>
        <taxon>Dikarya</taxon>
        <taxon>Ascomycota</taxon>
        <taxon>Pezizomycotina</taxon>
        <taxon>Eurotiomycetes</taxon>
        <taxon>Eurotiomycetidae</taxon>
        <taxon>Eurotiales</taxon>
        <taxon>Aspergillaceae</taxon>
        <taxon>Aspergillus</taxon>
        <taxon>Aspergillus subgen. Aspergillus</taxon>
    </lineage>
</organism>
<feature type="DNA-binding region" description="HMG box" evidence="2">
    <location>
        <begin position="105"/>
        <end position="175"/>
    </location>
</feature>
<feature type="region of interest" description="Disordered" evidence="3">
    <location>
        <begin position="174"/>
        <end position="314"/>
    </location>
</feature>
<gene>
    <name evidence="5" type="ORF">SI65_01577</name>
</gene>
<evidence type="ECO:0000256" key="1">
    <source>
        <dbReference type="ARBA" id="ARBA00023125"/>
    </source>
</evidence>
<dbReference type="SUPFAM" id="SSF47095">
    <property type="entry name" value="HMG-box"/>
    <property type="match status" value="1"/>
</dbReference>
<feature type="compositionally biased region" description="Polar residues" evidence="3">
    <location>
        <begin position="188"/>
        <end position="205"/>
    </location>
</feature>
<name>A0A1E3BSY4_ASPCR</name>
<evidence type="ECO:0000313" key="6">
    <source>
        <dbReference type="Proteomes" id="UP000094569"/>
    </source>
</evidence>
<accession>A0A1E3BSY4</accession>
<keyword evidence="1 2" id="KW-0238">DNA-binding</keyword>
<keyword evidence="6" id="KW-1185">Reference proteome</keyword>
<reference evidence="5 6" key="1">
    <citation type="journal article" date="2016" name="BMC Genomics">
        <title>Comparative genomic and transcriptomic analyses of the Fuzhuan brick tea-fermentation fungus Aspergillus cristatus.</title>
        <authorList>
            <person name="Ge Y."/>
            <person name="Wang Y."/>
            <person name="Liu Y."/>
            <person name="Tan Y."/>
            <person name="Ren X."/>
            <person name="Zhang X."/>
            <person name="Hyde K.D."/>
            <person name="Liu Y."/>
            <person name="Liu Z."/>
        </authorList>
    </citation>
    <scope>NUCLEOTIDE SEQUENCE [LARGE SCALE GENOMIC DNA]</scope>
    <source>
        <strain evidence="5 6">GZAAS20.1005</strain>
    </source>
</reference>
<feature type="region of interest" description="Disordered" evidence="3">
    <location>
        <begin position="124"/>
        <end position="144"/>
    </location>
</feature>
<feature type="compositionally biased region" description="Basic and acidic residues" evidence="3">
    <location>
        <begin position="254"/>
        <end position="265"/>
    </location>
</feature>
<dbReference type="PANTHER" id="PTHR48112">
    <property type="entry name" value="HIGH MOBILITY GROUP PROTEIN DSP1"/>
    <property type="match status" value="1"/>
</dbReference>
<proteinExistence type="predicted"/>
<dbReference type="Gene3D" id="1.10.30.10">
    <property type="entry name" value="High mobility group box domain"/>
    <property type="match status" value="1"/>
</dbReference>
<dbReference type="VEuPathDB" id="FungiDB:SI65_01577"/>
<keyword evidence="2" id="KW-0539">Nucleus</keyword>
<dbReference type="InterPro" id="IPR050342">
    <property type="entry name" value="HMGB"/>
</dbReference>
<dbReference type="STRING" id="573508.A0A1E3BSY4"/>
<feature type="compositionally biased region" description="Basic and acidic residues" evidence="3">
    <location>
        <begin position="132"/>
        <end position="143"/>
    </location>
</feature>
<dbReference type="PROSITE" id="PS50118">
    <property type="entry name" value="HMG_BOX_2"/>
    <property type="match status" value="1"/>
</dbReference>
<feature type="compositionally biased region" description="Acidic residues" evidence="3">
    <location>
        <begin position="206"/>
        <end position="221"/>
    </location>
</feature>
<dbReference type="SMART" id="SM00398">
    <property type="entry name" value="HMG"/>
    <property type="match status" value="1"/>
</dbReference>
<evidence type="ECO:0000256" key="3">
    <source>
        <dbReference type="SAM" id="MobiDB-lite"/>
    </source>
</evidence>
<sequence>MAPKEDNKATVTVNIDEFTRTRDSVLVSLTQLNSAVADLSRAYINHANTVLGRKPEDFDLGIINSGITNALYQNGIITRPSSPGAKSEAGGDKKKRKRHHDPNAPKRALTPYFLYMQHNRPQIQKELGGDGVKPKDVAEEGTRRWGNMSDVEKSVWKKIYLENLEKYRQQMDEYKAQKEQKAHEHDQAASSQLQQEATAEPSQAGSDDETDQSEEEEDEEETPHQAQAESEPEEATPEPPKQPSPPRSSKQRRRSDAAKTSKAAEESPVAAKSPEKKKRTSARKEKEQEPPASTRKATETKRPRKKRKSDAGDE</sequence>
<dbReference type="Pfam" id="PF00505">
    <property type="entry name" value="HMG_box"/>
    <property type="match status" value="1"/>
</dbReference>
<feature type="compositionally biased region" description="Basic and acidic residues" evidence="3">
    <location>
        <begin position="174"/>
        <end position="187"/>
    </location>
</feature>
<dbReference type="PANTHER" id="PTHR48112:SF5">
    <property type="entry name" value="BOX PROTEIN, PUTATIVE (AFU_ORTHOLOGUE AFUA_1G04550)-RELATED"/>
    <property type="match status" value="1"/>
</dbReference>
<dbReference type="EMBL" id="JXNT01000001">
    <property type="protein sequence ID" value="ODM23987.1"/>
    <property type="molecule type" value="Genomic_DNA"/>
</dbReference>
<feature type="region of interest" description="Disordered" evidence="3">
    <location>
        <begin position="76"/>
        <end position="108"/>
    </location>
</feature>
<protein>
    <recommendedName>
        <fullName evidence="4">HMG box domain-containing protein</fullName>
    </recommendedName>
</protein>
<dbReference type="AlphaFoldDB" id="A0A1E3BSY4"/>
<feature type="domain" description="HMG box" evidence="4">
    <location>
        <begin position="105"/>
        <end position="175"/>
    </location>
</feature>
<dbReference type="InterPro" id="IPR036910">
    <property type="entry name" value="HMG_box_dom_sf"/>
</dbReference>
<evidence type="ECO:0000313" key="5">
    <source>
        <dbReference type="EMBL" id="ODM23987.1"/>
    </source>
</evidence>
<dbReference type="OrthoDB" id="5550281at2759"/>
<dbReference type="Proteomes" id="UP000094569">
    <property type="component" value="Unassembled WGS sequence"/>
</dbReference>
<dbReference type="GO" id="GO:0003677">
    <property type="term" value="F:DNA binding"/>
    <property type="evidence" value="ECO:0007669"/>
    <property type="project" value="UniProtKB-UniRule"/>
</dbReference>
<dbReference type="GO" id="GO:0005634">
    <property type="term" value="C:nucleus"/>
    <property type="evidence" value="ECO:0007669"/>
    <property type="project" value="UniProtKB-UniRule"/>
</dbReference>
<comment type="caution">
    <text evidence="5">The sequence shown here is derived from an EMBL/GenBank/DDBJ whole genome shotgun (WGS) entry which is preliminary data.</text>
</comment>
<feature type="compositionally biased region" description="Pro residues" evidence="3">
    <location>
        <begin position="237"/>
        <end position="246"/>
    </location>
</feature>